<evidence type="ECO:0000313" key="4">
    <source>
        <dbReference type="Proteomes" id="UP001153620"/>
    </source>
</evidence>
<dbReference type="Proteomes" id="UP001153620">
    <property type="component" value="Chromosome 2"/>
</dbReference>
<dbReference type="PANTHER" id="PTHR24366:SF164">
    <property type="entry name" value="CONNECTIN-LIKE PROTEIN"/>
    <property type="match status" value="1"/>
</dbReference>
<dbReference type="EMBL" id="OU895878">
    <property type="protein sequence ID" value="CAG9804522.1"/>
    <property type="molecule type" value="Genomic_DNA"/>
</dbReference>
<dbReference type="InterPro" id="IPR001611">
    <property type="entry name" value="Leu-rich_rpt"/>
</dbReference>
<keyword evidence="2" id="KW-0677">Repeat</keyword>
<dbReference type="PANTHER" id="PTHR24366">
    <property type="entry name" value="IG(IMMUNOGLOBULIN) AND LRR(LEUCINE RICH REPEAT) DOMAINS"/>
    <property type="match status" value="1"/>
</dbReference>
<sequence length="516" mass="59360">MLKKYREMSSNTYQKIALILLVLCIVSPIESRYESKERKQEKSIGSQQSIQPQLTIQQQGVLSLCKKDRTLSFLCHCTPDDESIKAQKADCWIISQNITRKDQQWLAFNSQTQLQHLKFSVFANGNLTFVPTDILQPLKHLRTINIEYGHIDEIYGYAFGNLTQLMNISLANNRLKVIGQNAFANHPHLHEINLERNELKDINRRAFVNLQNLNRLNFDHNLLDVIQDDTFEVLVKLSELLLCNNSINKLTRGIFKGLGNLKVLNLSHNKLSIIGDTVFAELWSLQELELEHNQIDKISERAFDGLNNLQRLNLENNNLKLLERGLFTGVPALIYLNLMKNSLETITYNNILPLMDNLVNNTNSILDITENDFICDCRMTWLIELKNQTKNEDLRTALDDIECLLKKPKDPYHKTNRIDHNTIEHPNIHVEEDEPEYYDDEPDGKTVRLMQLKPSNLTCPEEMSDPTELPLSRESIGFDMSWVKVVASSRSSSSLPVSISRLLLILLASTSIFKFC</sequence>
<dbReference type="PROSITE" id="PS51450">
    <property type="entry name" value="LRR"/>
    <property type="match status" value="2"/>
</dbReference>
<reference evidence="3" key="2">
    <citation type="submission" date="2022-10" db="EMBL/GenBank/DDBJ databases">
        <authorList>
            <consortium name="ENA_rothamsted_submissions"/>
            <consortium name="culmorum"/>
            <person name="King R."/>
        </authorList>
    </citation>
    <scope>NUCLEOTIDE SEQUENCE</scope>
</reference>
<dbReference type="OrthoDB" id="27267at2759"/>
<dbReference type="Pfam" id="PF13855">
    <property type="entry name" value="LRR_8"/>
    <property type="match status" value="2"/>
</dbReference>
<keyword evidence="4" id="KW-1185">Reference proteome</keyword>
<dbReference type="FunFam" id="3.80.10.10:FF:001360">
    <property type="entry name" value="Uncharacterized protein"/>
    <property type="match status" value="1"/>
</dbReference>
<evidence type="ECO:0008006" key="5">
    <source>
        <dbReference type="Google" id="ProtNLM"/>
    </source>
</evidence>
<evidence type="ECO:0000256" key="2">
    <source>
        <dbReference type="ARBA" id="ARBA00022737"/>
    </source>
</evidence>
<gene>
    <name evidence="3" type="ORF">CHIRRI_LOCUS7405</name>
</gene>
<proteinExistence type="predicted"/>
<name>A0A9N9RVI3_9DIPT</name>
<evidence type="ECO:0000313" key="3">
    <source>
        <dbReference type="EMBL" id="CAG9804522.1"/>
    </source>
</evidence>
<protein>
    <recommendedName>
        <fullName evidence="5">Connectin</fullName>
    </recommendedName>
</protein>
<dbReference type="InterPro" id="IPR003591">
    <property type="entry name" value="Leu-rich_rpt_typical-subtyp"/>
</dbReference>
<accession>A0A9N9RVI3</accession>
<keyword evidence="1" id="KW-0433">Leucine-rich repeat</keyword>
<dbReference type="AlphaFoldDB" id="A0A9N9RVI3"/>
<dbReference type="SMART" id="SM00369">
    <property type="entry name" value="LRR_TYP"/>
    <property type="match status" value="7"/>
</dbReference>
<reference evidence="3" key="1">
    <citation type="submission" date="2022-01" db="EMBL/GenBank/DDBJ databases">
        <authorList>
            <person name="King R."/>
        </authorList>
    </citation>
    <scope>NUCLEOTIDE SEQUENCE</scope>
</reference>
<dbReference type="Gene3D" id="3.80.10.10">
    <property type="entry name" value="Ribonuclease Inhibitor"/>
    <property type="match status" value="2"/>
</dbReference>
<dbReference type="InterPro" id="IPR032675">
    <property type="entry name" value="LRR_dom_sf"/>
</dbReference>
<dbReference type="SUPFAM" id="SSF52058">
    <property type="entry name" value="L domain-like"/>
    <property type="match status" value="1"/>
</dbReference>
<organism evidence="3 4">
    <name type="scientific">Chironomus riparius</name>
    <dbReference type="NCBI Taxonomy" id="315576"/>
    <lineage>
        <taxon>Eukaryota</taxon>
        <taxon>Metazoa</taxon>
        <taxon>Ecdysozoa</taxon>
        <taxon>Arthropoda</taxon>
        <taxon>Hexapoda</taxon>
        <taxon>Insecta</taxon>
        <taxon>Pterygota</taxon>
        <taxon>Neoptera</taxon>
        <taxon>Endopterygota</taxon>
        <taxon>Diptera</taxon>
        <taxon>Nematocera</taxon>
        <taxon>Chironomoidea</taxon>
        <taxon>Chironomidae</taxon>
        <taxon>Chironominae</taxon>
        <taxon>Chironomus</taxon>
    </lineage>
</organism>
<evidence type="ECO:0000256" key="1">
    <source>
        <dbReference type="ARBA" id="ARBA00022614"/>
    </source>
</evidence>